<gene>
    <name evidence="1" type="ORF">F9Z43_11030</name>
</gene>
<reference evidence="1 2" key="1">
    <citation type="submission" date="2019-10" db="EMBL/GenBank/DDBJ databases">
        <title>XDR Pseudomonas monteilii producing IMP-16 from LCR.</title>
        <authorList>
            <person name="Ballaben A."/>
            <person name="Doi Y."/>
        </authorList>
    </citation>
    <scope>NUCLEOTIDE SEQUENCE [LARGE SCALE GENOMIC DNA]</scope>
    <source>
        <strain evidence="1 2">597/14</strain>
    </source>
</reference>
<evidence type="ECO:0000313" key="2">
    <source>
        <dbReference type="Proteomes" id="UP000440965"/>
    </source>
</evidence>
<dbReference type="RefSeq" id="WP_060500288.1">
    <property type="nucleotide sequence ID" value="NZ_CP043395.1"/>
</dbReference>
<dbReference type="EMBL" id="WEIK01000008">
    <property type="protein sequence ID" value="MVF49840.1"/>
    <property type="molecule type" value="Genomic_DNA"/>
</dbReference>
<protein>
    <submittedName>
        <fullName evidence="1">Uncharacterized protein</fullName>
    </submittedName>
</protein>
<accession>A0A6G6UUF4</accession>
<name>A0A6G6UUF4_9PSED</name>
<evidence type="ECO:0000313" key="1">
    <source>
        <dbReference type="EMBL" id="MVF49840.1"/>
    </source>
</evidence>
<comment type="caution">
    <text evidence="1">The sequence shown here is derived from an EMBL/GenBank/DDBJ whole genome shotgun (WGS) entry which is preliminary data.</text>
</comment>
<sequence>MVTSDVTSAIVNAKPGIQKYLALMSQVETVNVSTDALFQRAYNGFYRVQRRERSWYGAYYQLMEQLKGSKPTFAEVLDHMHQATGRYEPSFSSKLVATLNPQKPVWDTHVLRNINRKAPSYQSRKKIEDAKECYAYMEDWYQAFLASTECACWIGQFNERVPEHGKLTDLKKVDFILWQMRG</sequence>
<proteinExistence type="predicted"/>
<organism evidence="1 2">
    <name type="scientific">Pseudomonas monteilii</name>
    <dbReference type="NCBI Taxonomy" id="76759"/>
    <lineage>
        <taxon>Bacteria</taxon>
        <taxon>Pseudomonadati</taxon>
        <taxon>Pseudomonadota</taxon>
        <taxon>Gammaproteobacteria</taxon>
        <taxon>Pseudomonadales</taxon>
        <taxon>Pseudomonadaceae</taxon>
        <taxon>Pseudomonas</taxon>
    </lineage>
</organism>
<dbReference type="AlphaFoldDB" id="A0A6G6UUF4"/>
<dbReference type="Proteomes" id="UP000440965">
    <property type="component" value="Unassembled WGS sequence"/>
</dbReference>